<dbReference type="SUPFAM" id="SSF52540">
    <property type="entry name" value="P-loop containing nucleoside triphosphate hydrolases"/>
    <property type="match status" value="1"/>
</dbReference>
<evidence type="ECO:0000313" key="1">
    <source>
        <dbReference type="EMBL" id="QEM42165.1"/>
    </source>
</evidence>
<organism evidence="1 2">
    <name type="scientific">Klebsiella phage Soft</name>
    <dbReference type="NCBI Taxonomy" id="2601626"/>
    <lineage>
        <taxon>Viruses</taxon>
        <taxon>Duplodnaviria</taxon>
        <taxon>Heunggongvirae</taxon>
        <taxon>Uroviricota</taxon>
        <taxon>Caudoviricetes</taxon>
        <taxon>Casjensviridae</taxon>
        <taxon>Yonseivirus</taxon>
        <taxon>Yonseivirus soft</taxon>
    </lineage>
</organism>
<reference evidence="1" key="1">
    <citation type="submission" date="2019-06" db="EMBL/GenBank/DDBJ databases">
        <title>Complete genome sequence of Klebsiella pneumonaie chi-like phage Soft.</title>
        <authorList>
            <person name="Michalik J.A."/>
            <person name="Kohler B."/>
            <person name="Liu M."/>
            <person name="Gill J."/>
        </authorList>
    </citation>
    <scope>NUCLEOTIDE SEQUENCE [LARGE SCALE GENOMIC DNA]</scope>
</reference>
<accession>A0A5C1K8B1</accession>
<dbReference type="Proteomes" id="UP000324815">
    <property type="component" value="Segment"/>
</dbReference>
<gene>
    <name evidence="1" type="ORF">CPTSoftv3_047</name>
</gene>
<protein>
    <submittedName>
        <fullName evidence="1">ATP-binding/permease protein</fullName>
    </submittedName>
</protein>
<dbReference type="EMBL" id="MN106244">
    <property type="protein sequence ID" value="QEM42165.1"/>
    <property type="molecule type" value="Genomic_DNA"/>
</dbReference>
<name>A0A5C1K8B1_9CAUD</name>
<evidence type="ECO:0000313" key="2">
    <source>
        <dbReference type="Proteomes" id="UP000324815"/>
    </source>
</evidence>
<dbReference type="GO" id="GO:0005524">
    <property type="term" value="F:ATP binding"/>
    <property type="evidence" value="ECO:0007669"/>
    <property type="project" value="UniProtKB-KW"/>
</dbReference>
<keyword evidence="2" id="KW-1185">Reference proteome</keyword>
<keyword evidence="1" id="KW-0067">ATP-binding</keyword>
<dbReference type="InterPro" id="IPR027417">
    <property type="entry name" value="P-loop_NTPase"/>
</dbReference>
<sequence>MMSGKIIVVIGPHGCGKTRNAESIRAYFDAHCVLEEDDVRMSGISVDALGYLAERGVKAVVLTNDSRYLRKIKRRAGEDIVEAVEFDDLPPEAIPETVSIGAMKGEGQ</sequence>
<proteinExistence type="predicted"/>
<keyword evidence="1" id="KW-0547">Nucleotide-binding</keyword>